<dbReference type="AlphaFoldDB" id="A0A844CYW8"/>
<dbReference type="RefSeq" id="WP_154358861.1">
    <property type="nucleotide sequence ID" value="NZ_WKJL01000011.1"/>
</dbReference>
<evidence type="ECO:0000313" key="1">
    <source>
        <dbReference type="EMBL" id="MRW85653.1"/>
    </source>
</evidence>
<organism evidence="1 2">
    <name type="scientific">Duganella aquatilis</name>
    <dbReference type="NCBI Taxonomy" id="2666082"/>
    <lineage>
        <taxon>Bacteria</taxon>
        <taxon>Pseudomonadati</taxon>
        <taxon>Pseudomonadota</taxon>
        <taxon>Betaproteobacteria</taxon>
        <taxon>Burkholderiales</taxon>
        <taxon>Oxalobacteraceae</taxon>
        <taxon>Telluria group</taxon>
        <taxon>Duganella</taxon>
    </lineage>
</organism>
<proteinExistence type="predicted"/>
<gene>
    <name evidence="1" type="ORF">GJ698_16345</name>
</gene>
<evidence type="ECO:0000313" key="2">
    <source>
        <dbReference type="Proteomes" id="UP000439986"/>
    </source>
</evidence>
<sequence length="196" mass="21751">MLTNELHSALVYLDRDFVAGKYEIFSGKSPSSQITKTQGKKAGAAIPVFSAEVSAIETRTFPISTLEMLATVMPMIQQEGEIEPALLQKDMCSRLGWVTATLGTLTARQSKGVPGTETYVQGEEQGCFTLKNDALKLALITTPDYFVSGLDALLKMHKVLLRDLTMPVRAFVRIIAAQDYMDEWIAIPYVMYEHPR</sequence>
<reference evidence="1 2" key="1">
    <citation type="submission" date="2019-11" db="EMBL/GenBank/DDBJ databases">
        <title>Novel species isolated from a subtropical stream in China.</title>
        <authorList>
            <person name="Lu H."/>
        </authorList>
    </citation>
    <scope>NUCLEOTIDE SEQUENCE [LARGE SCALE GENOMIC DNA]</scope>
    <source>
        <strain evidence="1 2">FT26W</strain>
    </source>
</reference>
<dbReference type="EMBL" id="WKJL01000011">
    <property type="protein sequence ID" value="MRW85653.1"/>
    <property type="molecule type" value="Genomic_DNA"/>
</dbReference>
<protein>
    <submittedName>
        <fullName evidence="1">Uncharacterized protein</fullName>
    </submittedName>
</protein>
<comment type="caution">
    <text evidence="1">The sequence shown here is derived from an EMBL/GenBank/DDBJ whole genome shotgun (WGS) entry which is preliminary data.</text>
</comment>
<dbReference type="Proteomes" id="UP000439986">
    <property type="component" value="Unassembled WGS sequence"/>
</dbReference>
<keyword evidence="2" id="KW-1185">Reference proteome</keyword>
<accession>A0A844CYW8</accession>
<name>A0A844CYW8_9BURK</name>